<gene>
    <name evidence="3" type="ORF">HaLaN_22310</name>
</gene>
<sequence length="306" mass="30564">MAGAGTRQATALALAAVQQLQLVVAEHSSPKKVLQAMASSGSAQRAAMLQQLWAAQQQLACYAAAVVESVVLHDSHVAPLAAALAQYSSKVLEEALSLKQGSSRAGAEGQAGSRLGAEGWLSSKAAAEGQAGSKAAAEGRTGSRAVAEGQTGSRAGGEPGKGGGSWPPPGAAALALSDAAARALPWLLMRFAAAVDRSRAWAATDANSAMRVAMRSSKAHAATAGPGQGGQGTTAPGAGVELAPDVQALATAEFHMLVALCCMATKQLALAVDGQAGRSCIDLLLLNSNAARLLRGIAELLGCAKI</sequence>
<evidence type="ECO:0000256" key="2">
    <source>
        <dbReference type="SAM" id="SignalP"/>
    </source>
</evidence>
<feature type="signal peptide" evidence="2">
    <location>
        <begin position="1"/>
        <end position="25"/>
    </location>
</feature>
<comment type="caution">
    <text evidence="3">The sequence shown here is derived from an EMBL/GenBank/DDBJ whole genome shotgun (WGS) entry which is preliminary data.</text>
</comment>
<name>A0A6A0A3M9_HAELA</name>
<feature type="chain" id="PRO_5025665791" evidence="2">
    <location>
        <begin position="26"/>
        <end position="306"/>
    </location>
</feature>
<evidence type="ECO:0000256" key="1">
    <source>
        <dbReference type="SAM" id="MobiDB-lite"/>
    </source>
</evidence>
<evidence type="ECO:0000313" key="4">
    <source>
        <dbReference type="Proteomes" id="UP000485058"/>
    </source>
</evidence>
<feature type="region of interest" description="Disordered" evidence="1">
    <location>
        <begin position="217"/>
        <end position="238"/>
    </location>
</feature>
<proteinExistence type="predicted"/>
<keyword evidence="4" id="KW-1185">Reference proteome</keyword>
<dbReference type="EMBL" id="BLLF01002552">
    <property type="protein sequence ID" value="GFH24502.1"/>
    <property type="molecule type" value="Genomic_DNA"/>
</dbReference>
<dbReference type="AlphaFoldDB" id="A0A6A0A3M9"/>
<feature type="compositionally biased region" description="Gly residues" evidence="1">
    <location>
        <begin position="154"/>
        <end position="165"/>
    </location>
</feature>
<reference evidence="3 4" key="1">
    <citation type="submission" date="2020-02" db="EMBL/GenBank/DDBJ databases">
        <title>Draft genome sequence of Haematococcus lacustris strain NIES-144.</title>
        <authorList>
            <person name="Morimoto D."/>
            <person name="Nakagawa S."/>
            <person name="Yoshida T."/>
            <person name="Sawayama S."/>
        </authorList>
    </citation>
    <scope>NUCLEOTIDE SEQUENCE [LARGE SCALE GENOMIC DNA]</scope>
    <source>
        <strain evidence="3 4">NIES-144</strain>
    </source>
</reference>
<feature type="region of interest" description="Disordered" evidence="1">
    <location>
        <begin position="131"/>
        <end position="169"/>
    </location>
</feature>
<protein>
    <submittedName>
        <fullName evidence="3">Uncharacterized protein</fullName>
    </submittedName>
</protein>
<accession>A0A6A0A3M9</accession>
<dbReference type="Proteomes" id="UP000485058">
    <property type="component" value="Unassembled WGS sequence"/>
</dbReference>
<evidence type="ECO:0000313" key="3">
    <source>
        <dbReference type="EMBL" id="GFH24502.1"/>
    </source>
</evidence>
<keyword evidence="2" id="KW-0732">Signal</keyword>
<organism evidence="3 4">
    <name type="scientific">Haematococcus lacustris</name>
    <name type="common">Green alga</name>
    <name type="synonym">Haematococcus pluvialis</name>
    <dbReference type="NCBI Taxonomy" id="44745"/>
    <lineage>
        <taxon>Eukaryota</taxon>
        <taxon>Viridiplantae</taxon>
        <taxon>Chlorophyta</taxon>
        <taxon>core chlorophytes</taxon>
        <taxon>Chlorophyceae</taxon>
        <taxon>CS clade</taxon>
        <taxon>Chlamydomonadales</taxon>
        <taxon>Haematococcaceae</taxon>
        <taxon>Haematococcus</taxon>
    </lineage>
</organism>